<dbReference type="Pfam" id="PF00107">
    <property type="entry name" value="ADH_zinc_N"/>
    <property type="match status" value="1"/>
</dbReference>
<proteinExistence type="predicted"/>
<keyword evidence="2" id="KW-0560">Oxidoreductase</keyword>
<feature type="domain" description="Enoyl reductase (ER)" evidence="3">
    <location>
        <begin position="12"/>
        <end position="326"/>
    </location>
</feature>
<dbReference type="GO" id="GO:0070402">
    <property type="term" value="F:NADPH binding"/>
    <property type="evidence" value="ECO:0007669"/>
    <property type="project" value="TreeGrafter"/>
</dbReference>
<dbReference type="SMART" id="SM00829">
    <property type="entry name" value="PKS_ER"/>
    <property type="match status" value="1"/>
</dbReference>
<sequence length="333" mass="34395">MKAVVSRRAGAGTEVLEIADVDAPARPGPGQVTIEVTSFPVHPGDLQAVAAARPDSAGPVIAGAEATGVVVEAGPGVALTAGMRVTTFLIDGAWRQQITVDADRVVAVPDLLSDQVAAQMLINPVTVLMLRRAAQQHVSVGFDGVVLNNAAASAVGRLFTAGSAHHQIATISIVRSDDRADQLKQLFPEVPVISTQAPDWPDRIRAAAGGRPIPVALDPIGGVGSGDLLSLLSPGGSLVVYGLMAPEAIPLHAATLVHHDLALRGLNIGRWPLAPVEQRRSDLASATAIAQGLSAHFDVAAWYPLEEIRAAAAHVDRPGKVGTVLVTMDGTSR</sequence>
<dbReference type="AlphaFoldDB" id="A0A502EC10"/>
<evidence type="ECO:0000256" key="1">
    <source>
        <dbReference type="ARBA" id="ARBA00022857"/>
    </source>
</evidence>
<dbReference type="Proteomes" id="UP000320095">
    <property type="component" value="Unassembled WGS sequence"/>
</dbReference>
<accession>A0A502EC10</accession>
<comment type="caution">
    <text evidence="4">The sequence shown here is derived from an EMBL/GenBank/DDBJ whole genome shotgun (WGS) entry which is preliminary data.</text>
</comment>
<dbReference type="GO" id="GO:0016651">
    <property type="term" value="F:oxidoreductase activity, acting on NAD(P)H"/>
    <property type="evidence" value="ECO:0007669"/>
    <property type="project" value="TreeGrafter"/>
</dbReference>
<dbReference type="InterPro" id="IPR013149">
    <property type="entry name" value="ADH-like_C"/>
</dbReference>
<dbReference type="Gene3D" id="3.90.180.10">
    <property type="entry name" value="Medium-chain alcohol dehydrogenases, catalytic domain"/>
    <property type="match status" value="1"/>
</dbReference>
<name>A0A502EC10_9MYCO</name>
<keyword evidence="1" id="KW-0521">NADP</keyword>
<evidence type="ECO:0000313" key="5">
    <source>
        <dbReference type="Proteomes" id="UP000320095"/>
    </source>
</evidence>
<dbReference type="SUPFAM" id="SSF50129">
    <property type="entry name" value="GroES-like"/>
    <property type="match status" value="1"/>
</dbReference>
<dbReference type="PANTHER" id="PTHR48106">
    <property type="entry name" value="QUINONE OXIDOREDUCTASE PIG3-RELATED"/>
    <property type="match status" value="1"/>
</dbReference>
<dbReference type="InterPro" id="IPR013154">
    <property type="entry name" value="ADH-like_N"/>
</dbReference>
<dbReference type="SUPFAM" id="SSF51735">
    <property type="entry name" value="NAD(P)-binding Rossmann-fold domains"/>
    <property type="match status" value="1"/>
</dbReference>
<evidence type="ECO:0000313" key="4">
    <source>
        <dbReference type="EMBL" id="TPG35275.1"/>
    </source>
</evidence>
<dbReference type="PANTHER" id="PTHR48106:SF2">
    <property type="entry name" value="ZN2+-BINDING DEHYDROGENASE"/>
    <property type="match status" value="1"/>
</dbReference>
<organism evidence="4 5">
    <name type="scientific">Mycolicibacterium hodleri</name>
    <dbReference type="NCBI Taxonomy" id="49897"/>
    <lineage>
        <taxon>Bacteria</taxon>
        <taxon>Bacillati</taxon>
        <taxon>Actinomycetota</taxon>
        <taxon>Actinomycetes</taxon>
        <taxon>Mycobacteriales</taxon>
        <taxon>Mycobacteriaceae</taxon>
        <taxon>Mycolicibacterium</taxon>
    </lineage>
</organism>
<dbReference type="EMBL" id="RCZG01000003">
    <property type="protein sequence ID" value="TPG35275.1"/>
    <property type="molecule type" value="Genomic_DNA"/>
</dbReference>
<reference evidence="4 5" key="1">
    <citation type="journal article" date="2019" name="Environ. Microbiol.">
        <title>Species interactions and distinct microbial communities in high Arctic permafrost affected cryosols are associated with the CH4 and CO2 gas fluxes.</title>
        <authorList>
            <person name="Altshuler I."/>
            <person name="Hamel J."/>
            <person name="Turney S."/>
            <person name="Magnuson E."/>
            <person name="Levesque R."/>
            <person name="Greer C."/>
            <person name="Whyte L.G."/>
        </authorList>
    </citation>
    <scope>NUCLEOTIDE SEQUENCE [LARGE SCALE GENOMIC DNA]</scope>
    <source>
        <strain evidence="4 5">S5.20</strain>
    </source>
</reference>
<gene>
    <name evidence="4" type="ORF">EAH80_09745</name>
</gene>
<protein>
    <submittedName>
        <fullName evidence="4">Dehydrogenase</fullName>
    </submittedName>
</protein>
<dbReference type="Pfam" id="PF08240">
    <property type="entry name" value="ADH_N"/>
    <property type="match status" value="1"/>
</dbReference>
<dbReference type="InterPro" id="IPR036291">
    <property type="entry name" value="NAD(P)-bd_dom_sf"/>
</dbReference>
<evidence type="ECO:0000256" key="2">
    <source>
        <dbReference type="ARBA" id="ARBA00023002"/>
    </source>
</evidence>
<keyword evidence="5" id="KW-1185">Reference proteome</keyword>
<evidence type="ECO:0000259" key="3">
    <source>
        <dbReference type="SMART" id="SM00829"/>
    </source>
</evidence>
<dbReference type="OrthoDB" id="9801186at2"/>
<dbReference type="InterPro" id="IPR011032">
    <property type="entry name" value="GroES-like_sf"/>
</dbReference>
<dbReference type="Gene3D" id="3.40.50.720">
    <property type="entry name" value="NAD(P)-binding Rossmann-like Domain"/>
    <property type="match status" value="1"/>
</dbReference>
<dbReference type="InterPro" id="IPR020843">
    <property type="entry name" value="ER"/>
</dbReference>